<reference evidence="2 3" key="2">
    <citation type="submission" date="2020-02" db="EMBL/GenBank/DDBJ databases">
        <title>Erythrobacter dongmakensis sp. nov., isolated from a tidal mudflat.</title>
        <authorList>
            <person name="Kim I.S."/>
        </authorList>
    </citation>
    <scope>NUCLEOTIDE SEQUENCE [LARGE SCALE GENOMIC DNA]</scope>
    <source>
        <strain evidence="2 3">GH3-10</strain>
    </source>
</reference>
<dbReference type="EMBL" id="WUBR01000002">
    <property type="protein sequence ID" value="MWV28093.1"/>
    <property type="molecule type" value="Genomic_DNA"/>
</dbReference>
<dbReference type="RefSeq" id="WP_160485729.1">
    <property type="nucleotide sequence ID" value="NZ_WUBR01000002.1"/>
</dbReference>
<proteinExistence type="predicted"/>
<comment type="caution">
    <text evidence="2">The sequence shown here is derived from an EMBL/GenBank/DDBJ whole genome shotgun (WGS) entry which is preliminary data.</text>
</comment>
<evidence type="ECO:0008006" key="4">
    <source>
        <dbReference type="Google" id="ProtNLM"/>
    </source>
</evidence>
<evidence type="ECO:0000313" key="2">
    <source>
        <dbReference type="EMBL" id="MWV28093.1"/>
    </source>
</evidence>
<keyword evidence="1" id="KW-0732">Signal</keyword>
<feature type="chain" id="PRO_5032999424" description="DUF2059 domain-containing protein" evidence="1">
    <location>
        <begin position="23"/>
        <end position="184"/>
    </location>
</feature>
<name>A0A844XEB5_9SPHN</name>
<reference evidence="2 3" key="1">
    <citation type="submission" date="2019-12" db="EMBL/GenBank/DDBJ databases">
        <authorList>
            <person name="Lee S.D."/>
        </authorList>
    </citation>
    <scope>NUCLEOTIDE SEQUENCE [LARGE SCALE GENOMIC DNA]</scope>
    <source>
        <strain evidence="2 3">GH3-10</strain>
    </source>
</reference>
<dbReference type="Proteomes" id="UP000461409">
    <property type="component" value="Unassembled WGS sequence"/>
</dbReference>
<accession>A0A844XEB5</accession>
<gene>
    <name evidence="2" type="ORF">GRF63_09250</name>
</gene>
<feature type="signal peptide" evidence="1">
    <location>
        <begin position="1"/>
        <end position="22"/>
    </location>
</feature>
<dbReference type="AlphaFoldDB" id="A0A844XEB5"/>
<keyword evidence="3" id="KW-1185">Reference proteome</keyword>
<organism evidence="2 3">
    <name type="scientific">Aurantiacibacter rhizosphaerae</name>
    <dbReference type="NCBI Taxonomy" id="2691582"/>
    <lineage>
        <taxon>Bacteria</taxon>
        <taxon>Pseudomonadati</taxon>
        <taxon>Pseudomonadota</taxon>
        <taxon>Alphaproteobacteria</taxon>
        <taxon>Sphingomonadales</taxon>
        <taxon>Erythrobacteraceae</taxon>
        <taxon>Aurantiacibacter</taxon>
    </lineage>
</organism>
<evidence type="ECO:0000313" key="3">
    <source>
        <dbReference type="Proteomes" id="UP000461409"/>
    </source>
</evidence>
<sequence length="184" mass="20201">MKVFTAIAAAAITFAIPSQAFAQDTVPPAAEMQLAREIIDNGYPPETRMGMFDDVIIQLLAQMRASLPDVSDNPEMAVAFDRHVERVRATSMEVLAGHLDSLMESMVVAYAEQFTIEELQGLHSFIMTPEGHGFLARMSEVNGHPAFAKANQAYMQDYLAKMPGLVEQLRADVEKINGEKIGGE</sequence>
<protein>
    <recommendedName>
        <fullName evidence="4">DUF2059 domain-containing protein</fullName>
    </recommendedName>
</protein>
<evidence type="ECO:0000256" key="1">
    <source>
        <dbReference type="SAM" id="SignalP"/>
    </source>
</evidence>